<dbReference type="Proteomes" id="UP000037035">
    <property type="component" value="Unassembled WGS sequence"/>
</dbReference>
<accession>A0A0L6VR94</accession>
<reference evidence="1 2" key="1">
    <citation type="submission" date="2015-08" db="EMBL/GenBank/DDBJ databases">
        <title>Next Generation Sequencing and Analysis of the Genome of Puccinia sorghi L Schw, the Causal Agent of Maize Common Rust.</title>
        <authorList>
            <person name="Rochi L."/>
            <person name="Burguener G."/>
            <person name="Darino M."/>
            <person name="Turjanski A."/>
            <person name="Kreff E."/>
            <person name="Dieguez M.J."/>
            <person name="Sacco F."/>
        </authorList>
    </citation>
    <scope>NUCLEOTIDE SEQUENCE [LARGE SCALE GENOMIC DNA]</scope>
    <source>
        <strain evidence="1 2">RO10H11247</strain>
    </source>
</reference>
<gene>
    <name evidence="1" type="ORF">VP01_1180g3</name>
</gene>
<organism evidence="1 2">
    <name type="scientific">Puccinia sorghi</name>
    <dbReference type="NCBI Taxonomy" id="27349"/>
    <lineage>
        <taxon>Eukaryota</taxon>
        <taxon>Fungi</taxon>
        <taxon>Dikarya</taxon>
        <taxon>Basidiomycota</taxon>
        <taxon>Pucciniomycotina</taxon>
        <taxon>Pucciniomycetes</taxon>
        <taxon>Pucciniales</taxon>
        <taxon>Pucciniaceae</taxon>
        <taxon>Puccinia</taxon>
    </lineage>
</organism>
<proteinExistence type="predicted"/>
<dbReference type="VEuPathDB" id="FungiDB:VP01_1180g3"/>
<dbReference type="EMBL" id="LAVV01002010">
    <property type="protein sequence ID" value="KNZ63152.1"/>
    <property type="molecule type" value="Genomic_DNA"/>
</dbReference>
<comment type="caution">
    <text evidence="1">The sequence shown here is derived from an EMBL/GenBank/DDBJ whole genome shotgun (WGS) entry which is preliminary data.</text>
</comment>
<name>A0A0L6VR94_9BASI</name>
<evidence type="ECO:0000313" key="1">
    <source>
        <dbReference type="EMBL" id="KNZ63152.1"/>
    </source>
</evidence>
<protein>
    <submittedName>
        <fullName evidence="1">Uncharacterized protein</fullName>
    </submittedName>
</protein>
<dbReference type="AlphaFoldDB" id="A0A0L6VR94"/>
<feature type="non-terminal residue" evidence="1">
    <location>
        <position position="1"/>
    </location>
</feature>
<sequence length="159" mass="18101">LEVPELQTQNISSQIKIQHCNTTKMSLTPMDLLLSPSTSVRRIHPLDWALHQKLKTKLAGHLFLLDFGGRILVAIKSIFDAFMGHKSGIYESLLQPPSDLELKIVQEEIFYEILDPSEVFSVSAYRYLPPATFKYNLPLIVLRPIPHYLSPLLYLTSVV</sequence>
<keyword evidence="2" id="KW-1185">Reference proteome</keyword>
<evidence type="ECO:0000313" key="2">
    <source>
        <dbReference type="Proteomes" id="UP000037035"/>
    </source>
</evidence>